<gene>
    <name evidence="5" type="primary">slyA</name>
    <name evidence="5" type="ordered locus">CFU_0676</name>
</gene>
<protein>
    <submittedName>
        <fullName evidence="5">MarR family transcriptional regulatory protein</fullName>
    </submittedName>
</protein>
<name>G0AEY4_COLFT</name>
<dbReference type="PANTHER" id="PTHR42756">
    <property type="entry name" value="TRANSCRIPTIONAL REGULATOR, MARR"/>
    <property type="match status" value="1"/>
</dbReference>
<dbReference type="PANTHER" id="PTHR42756:SF1">
    <property type="entry name" value="TRANSCRIPTIONAL REPRESSOR OF EMRAB OPERON"/>
    <property type="match status" value="1"/>
</dbReference>
<evidence type="ECO:0000256" key="1">
    <source>
        <dbReference type="ARBA" id="ARBA00023015"/>
    </source>
</evidence>
<dbReference type="Pfam" id="PF12802">
    <property type="entry name" value="MarR_2"/>
    <property type="match status" value="1"/>
</dbReference>
<reference evidence="5 6" key="1">
    <citation type="journal article" date="2004" name="Environ. Microbiol.">
        <title>Phylogeny-function analysis of (meta)genomic libraries: screening for expression of ribosomal RNA genes by large-insert library fluorescent in situ hybridization (LIL-FISH).</title>
        <authorList>
            <person name="Leveau J.H."/>
            <person name="Gerards S."/>
            <person name="de Boer W."/>
            <person name="van Veen J.A."/>
        </authorList>
    </citation>
    <scope>NUCLEOTIDE SEQUENCE [LARGE SCALE GENOMIC DNA]</scope>
    <source>
        <strain evidence="5 6">Ter331</strain>
    </source>
</reference>
<dbReference type="EMBL" id="CP002745">
    <property type="protein sequence ID" value="AEK60511.1"/>
    <property type="molecule type" value="Genomic_DNA"/>
</dbReference>
<reference evidence="5 6" key="5">
    <citation type="journal article" date="2011" name="ISME J.">
        <title>Dual transcriptional profiling of a bacterial/fungal confrontation: Collimonas fungivorans versus Aspergillus niger.</title>
        <authorList>
            <person name="Mela F."/>
            <person name="Fritsche K."/>
            <person name="de Boer W."/>
            <person name="van Veen J.A."/>
            <person name="de Graaff L.H."/>
            <person name="van den Berg M."/>
            <person name="Leveau J.H."/>
        </authorList>
    </citation>
    <scope>NUCLEOTIDE SEQUENCE [LARGE SCALE GENOMIC DNA]</scope>
    <source>
        <strain evidence="5 6">Ter331</strain>
    </source>
</reference>
<reference evidence="5 6" key="2">
    <citation type="journal article" date="2006" name="J. Microbiol. Methods">
        <title>Genomic flank-sequencing of plasposon insertion sites for rapid identification of functional genes.</title>
        <authorList>
            <person name="Leveau J.H."/>
            <person name="Gerards S."/>
            <person name="Fritsche K."/>
            <person name="Zondag G."/>
            <person name="van Veen J.A."/>
        </authorList>
    </citation>
    <scope>NUCLEOTIDE SEQUENCE [LARGE SCALE GENOMIC DNA]</scope>
    <source>
        <strain evidence="5 6">Ter331</strain>
    </source>
</reference>
<accession>G0AEY4</accession>
<dbReference type="HOGENOM" id="CLU_083287_18_7_4"/>
<keyword evidence="1" id="KW-0805">Transcription regulation</keyword>
<dbReference type="AlphaFoldDB" id="G0AEY4"/>
<dbReference type="PRINTS" id="PR00598">
    <property type="entry name" value="HTHMARR"/>
</dbReference>
<dbReference type="InterPro" id="IPR036390">
    <property type="entry name" value="WH_DNA-bd_sf"/>
</dbReference>
<dbReference type="GO" id="GO:0003700">
    <property type="term" value="F:DNA-binding transcription factor activity"/>
    <property type="evidence" value="ECO:0007669"/>
    <property type="project" value="InterPro"/>
</dbReference>
<dbReference type="SMART" id="SM00347">
    <property type="entry name" value="HTH_MARR"/>
    <property type="match status" value="1"/>
</dbReference>
<dbReference type="GO" id="GO:0003677">
    <property type="term" value="F:DNA binding"/>
    <property type="evidence" value="ECO:0007669"/>
    <property type="project" value="UniProtKB-KW"/>
</dbReference>
<dbReference type="InterPro" id="IPR036388">
    <property type="entry name" value="WH-like_DNA-bd_sf"/>
</dbReference>
<evidence type="ECO:0000313" key="5">
    <source>
        <dbReference type="EMBL" id="AEK60511.1"/>
    </source>
</evidence>
<dbReference type="STRING" id="1005048.CFU_0676"/>
<reference evidence="5 6" key="3">
    <citation type="journal article" date="2008" name="FEMS Microbiol. Ecol.">
        <title>Identification and characterization of genes underlying chitinolysis in Collimonas fungivorans Ter331.</title>
        <authorList>
            <person name="Fritsche K."/>
            <person name="de Boer W."/>
            <person name="Gerards S."/>
            <person name="van den Berg M."/>
            <person name="van Veen J.A."/>
            <person name="Leveau J.H."/>
        </authorList>
    </citation>
    <scope>NUCLEOTIDE SEQUENCE [LARGE SCALE GENOMIC DNA]</scope>
    <source>
        <strain evidence="5 6">Ter331</strain>
    </source>
</reference>
<dbReference type="PROSITE" id="PS50995">
    <property type="entry name" value="HTH_MARR_2"/>
    <property type="match status" value="1"/>
</dbReference>
<dbReference type="Gene3D" id="1.10.10.10">
    <property type="entry name" value="Winged helix-like DNA-binding domain superfamily/Winged helix DNA-binding domain"/>
    <property type="match status" value="1"/>
</dbReference>
<dbReference type="Proteomes" id="UP000008392">
    <property type="component" value="Chromosome"/>
</dbReference>
<keyword evidence="6" id="KW-1185">Reference proteome</keyword>
<reference evidence="5 6" key="4">
    <citation type="journal article" date="2010" name="Environ. Microbiol.">
        <title>The bacterial genus Collimonas: mycophagy, weathering and other adaptive solutions to life in oligotrophic soil environments.</title>
        <authorList>
            <person name="Leveau J.H."/>
            <person name="Uroz S."/>
            <person name="de Boer W."/>
        </authorList>
    </citation>
    <scope>NUCLEOTIDE SEQUENCE [LARGE SCALE GENOMIC DNA]</scope>
    <source>
        <strain evidence="5 6">Ter331</strain>
    </source>
</reference>
<keyword evidence="3" id="KW-0804">Transcription</keyword>
<reference evidence="6" key="6">
    <citation type="submission" date="2011-05" db="EMBL/GenBank/DDBJ databases">
        <title>Complete sequence of Collimonas fungivorans Ter331.</title>
        <authorList>
            <person name="Leveau J.H."/>
        </authorList>
    </citation>
    <scope>NUCLEOTIDE SEQUENCE [LARGE SCALE GENOMIC DNA]</scope>
    <source>
        <strain evidence="6">Ter331</strain>
    </source>
</reference>
<dbReference type="KEGG" id="cfu:CFU_0676"/>
<evidence type="ECO:0000256" key="3">
    <source>
        <dbReference type="ARBA" id="ARBA00023163"/>
    </source>
</evidence>
<evidence type="ECO:0000313" key="6">
    <source>
        <dbReference type="Proteomes" id="UP000008392"/>
    </source>
</evidence>
<evidence type="ECO:0000259" key="4">
    <source>
        <dbReference type="PROSITE" id="PS50995"/>
    </source>
</evidence>
<proteinExistence type="predicted"/>
<dbReference type="InterPro" id="IPR000835">
    <property type="entry name" value="HTH_MarR-typ"/>
</dbReference>
<dbReference type="SUPFAM" id="SSF46785">
    <property type="entry name" value="Winged helix' DNA-binding domain"/>
    <property type="match status" value="1"/>
</dbReference>
<feature type="domain" description="HTH marR-type" evidence="4">
    <location>
        <begin position="38"/>
        <end position="170"/>
    </location>
</feature>
<keyword evidence="2" id="KW-0238">DNA-binding</keyword>
<dbReference type="eggNOG" id="COG1846">
    <property type="taxonomic scope" value="Bacteria"/>
</dbReference>
<evidence type="ECO:0000256" key="2">
    <source>
        <dbReference type="ARBA" id="ARBA00023125"/>
    </source>
</evidence>
<organism evidence="5 6">
    <name type="scientific">Collimonas fungivorans (strain Ter331)</name>
    <dbReference type="NCBI Taxonomy" id="1005048"/>
    <lineage>
        <taxon>Bacteria</taxon>
        <taxon>Pseudomonadati</taxon>
        <taxon>Pseudomonadota</taxon>
        <taxon>Betaproteobacteria</taxon>
        <taxon>Burkholderiales</taxon>
        <taxon>Oxalobacteraceae</taxon>
        <taxon>Collimonas</taxon>
    </lineage>
</organism>
<sequence length="181" mass="19947">MAMRNFVFTEKVESVIIGTYIYKHSYLLNVNMTKIDLSNNPVKLIGQAYRTSMRLVDGPLRALGFAMGQLPVLVALKKSGALSQAELARLAQVEQPSMAQLLNRMERDGLVQRVPNPDDKRSQLVSLTAGASERMPKGKAVMDAASRQALAGFTEKERDQLMTLLLRVNANLDRAVGEAES</sequence>